<dbReference type="OrthoDB" id="9901873at2759"/>
<evidence type="ECO:0000313" key="17">
    <source>
        <dbReference type="Ensembl" id="ENSECRP00000027077.1"/>
    </source>
</evidence>
<evidence type="ECO:0000256" key="11">
    <source>
        <dbReference type="ARBA" id="ARBA00022989"/>
    </source>
</evidence>
<feature type="signal peptide" evidence="16">
    <location>
        <begin position="1"/>
        <end position="23"/>
    </location>
</feature>
<reference evidence="17" key="2">
    <citation type="submission" date="2025-08" db="UniProtKB">
        <authorList>
            <consortium name="Ensembl"/>
        </authorList>
    </citation>
    <scope>IDENTIFICATION</scope>
</reference>
<keyword evidence="7" id="KW-0479">Metal-binding</keyword>
<reference evidence="17" key="3">
    <citation type="submission" date="2025-09" db="UniProtKB">
        <authorList>
            <consortium name="Ensembl"/>
        </authorList>
    </citation>
    <scope>IDENTIFICATION</scope>
</reference>
<evidence type="ECO:0000256" key="12">
    <source>
        <dbReference type="ARBA" id="ARBA00023136"/>
    </source>
</evidence>
<dbReference type="GO" id="GO:0005886">
    <property type="term" value="C:plasma membrane"/>
    <property type="evidence" value="ECO:0007669"/>
    <property type="project" value="UniProtKB-SubCell"/>
</dbReference>
<gene>
    <name evidence="17" type="primary">tyrobp</name>
</gene>
<evidence type="ECO:0000256" key="8">
    <source>
        <dbReference type="ARBA" id="ARBA00022729"/>
    </source>
</evidence>
<keyword evidence="5" id="KW-0597">Phosphoprotein</keyword>
<keyword evidence="6 15" id="KW-0812">Transmembrane</keyword>
<dbReference type="GO" id="GO:0009986">
    <property type="term" value="C:cell surface"/>
    <property type="evidence" value="ECO:0007669"/>
    <property type="project" value="TreeGrafter"/>
</dbReference>
<reference evidence="17" key="1">
    <citation type="submission" date="2021-06" db="EMBL/GenBank/DDBJ databases">
        <authorList>
            <consortium name="Wellcome Sanger Institute Data Sharing"/>
        </authorList>
    </citation>
    <scope>NUCLEOTIDE SEQUENCE [LARGE SCALE GENOMIC DNA]</scope>
</reference>
<keyword evidence="11 15" id="KW-1133">Transmembrane helix</keyword>
<organism evidence="17 18">
    <name type="scientific">Erpetoichthys calabaricus</name>
    <name type="common">Rope fish</name>
    <name type="synonym">Calamoichthys calabaricus</name>
    <dbReference type="NCBI Taxonomy" id="27687"/>
    <lineage>
        <taxon>Eukaryota</taxon>
        <taxon>Metazoa</taxon>
        <taxon>Chordata</taxon>
        <taxon>Craniata</taxon>
        <taxon>Vertebrata</taxon>
        <taxon>Euteleostomi</taxon>
        <taxon>Actinopterygii</taxon>
        <taxon>Polypteriformes</taxon>
        <taxon>Polypteridae</taxon>
        <taxon>Erpetoichthys</taxon>
    </lineage>
</organism>
<comment type="subcellular location">
    <subcellularLocation>
        <location evidence="1">Cell membrane</location>
        <topology evidence="1">Single-pass type I membrane protein</topology>
    </subcellularLocation>
</comment>
<proteinExistence type="inferred from homology"/>
<keyword evidence="4" id="KW-1003">Cell membrane</keyword>
<dbReference type="RefSeq" id="XP_028679396.1">
    <property type="nucleotide sequence ID" value="XM_028823563.2"/>
</dbReference>
<dbReference type="GO" id="GO:0046872">
    <property type="term" value="F:metal ion binding"/>
    <property type="evidence" value="ECO:0007669"/>
    <property type="project" value="UniProtKB-KW"/>
</dbReference>
<evidence type="ECO:0000256" key="1">
    <source>
        <dbReference type="ARBA" id="ARBA00004251"/>
    </source>
</evidence>
<feature type="transmembrane region" description="Helical" evidence="15">
    <location>
        <begin position="33"/>
        <end position="59"/>
    </location>
</feature>
<dbReference type="PANTHER" id="PTHR17554:SF2">
    <property type="entry name" value="TYRO PROTEIN TYROSINE KINASE-BINDING PROTEIN"/>
    <property type="match status" value="1"/>
</dbReference>
<keyword evidence="13" id="KW-1015">Disulfide bond</keyword>
<keyword evidence="12 15" id="KW-0472">Membrane</keyword>
<dbReference type="Proteomes" id="UP000694620">
    <property type="component" value="Chromosome 17"/>
</dbReference>
<evidence type="ECO:0000256" key="6">
    <source>
        <dbReference type="ARBA" id="ARBA00022692"/>
    </source>
</evidence>
<dbReference type="InterPro" id="IPR026200">
    <property type="entry name" value="Tyrobp"/>
</dbReference>
<dbReference type="AlphaFoldDB" id="A0A8C4XF00"/>
<protein>
    <recommendedName>
        <fullName evidence="3">TYRO protein tyrosine kinase-binding protein</fullName>
    </recommendedName>
    <alternativeName>
        <fullName evidence="14">DNAX-activation protein 12</fullName>
    </alternativeName>
</protein>
<dbReference type="GO" id="GO:0032911">
    <property type="term" value="P:negative regulation of transforming growth factor beta1 production"/>
    <property type="evidence" value="ECO:0007669"/>
    <property type="project" value="TreeGrafter"/>
</dbReference>
<evidence type="ECO:0000256" key="9">
    <source>
        <dbReference type="ARBA" id="ARBA00022837"/>
    </source>
</evidence>
<evidence type="ECO:0000256" key="13">
    <source>
        <dbReference type="ARBA" id="ARBA00023157"/>
    </source>
</evidence>
<dbReference type="GO" id="GO:0034241">
    <property type="term" value="P:positive regulation of macrophage fusion"/>
    <property type="evidence" value="ECO:0007669"/>
    <property type="project" value="TreeGrafter"/>
</dbReference>
<comment type="similarity">
    <text evidence="2">Belongs to the TYROBP family.</text>
</comment>
<dbReference type="GO" id="GO:0002282">
    <property type="term" value="P:microglial cell activation involved in immune response"/>
    <property type="evidence" value="ECO:0007669"/>
    <property type="project" value="TreeGrafter"/>
</dbReference>
<evidence type="ECO:0000256" key="3">
    <source>
        <dbReference type="ARBA" id="ARBA00022356"/>
    </source>
</evidence>
<evidence type="ECO:0000313" key="18">
    <source>
        <dbReference type="Proteomes" id="UP000694620"/>
    </source>
</evidence>
<dbReference type="GeneID" id="114667991"/>
<keyword evidence="10" id="KW-0391">Immunity</keyword>
<evidence type="ECO:0000256" key="10">
    <source>
        <dbReference type="ARBA" id="ARBA00022859"/>
    </source>
</evidence>
<feature type="chain" id="PRO_5034926704" description="TYRO protein tyrosine kinase-binding protein" evidence="16">
    <location>
        <begin position="24"/>
        <end position="109"/>
    </location>
</feature>
<sequence>MALKDMSVVALFIFLGILGSTNGQQNCQSCYQLDLSAIVGIIVGDILLTVLIALSVFYFTSRLNKSRLEAIKAQGGLKLKEKEDKDESPYQELQGARSDIYSDLKLEAK</sequence>
<dbReference type="Ensembl" id="ENSECRT00000027647.1">
    <property type="protein sequence ID" value="ENSECRP00000027077.1"/>
    <property type="gene ID" value="ENSECRG00000018318.1"/>
</dbReference>
<evidence type="ECO:0000256" key="16">
    <source>
        <dbReference type="SAM" id="SignalP"/>
    </source>
</evidence>
<dbReference type="GeneTree" id="ENSGT00980000198998"/>
<dbReference type="PANTHER" id="PTHR17554">
    <property type="entry name" value="TYRO PROTEIN TYROSINE KINASE-BINDING PROTEIN"/>
    <property type="match status" value="1"/>
</dbReference>
<keyword evidence="8 16" id="KW-0732">Signal</keyword>
<accession>A0A8C4XF00</accession>
<evidence type="ECO:0000256" key="4">
    <source>
        <dbReference type="ARBA" id="ARBA00022475"/>
    </source>
</evidence>
<dbReference type="GO" id="GO:1904151">
    <property type="term" value="P:positive regulation of microglial cell mediated cytotoxicity"/>
    <property type="evidence" value="ECO:0007669"/>
    <property type="project" value="TreeGrafter"/>
</dbReference>
<evidence type="ECO:0000256" key="14">
    <source>
        <dbReference type="ARBA" id="ARBA00031252"/>
    </source>
</evidence>
<evidence type="ECO:0000256" key="15">
    <source>
        <dbReference type="SAM" id="Phobius"/>
    </source>
</evidence>
<evidence type="ECO:0000256" key="5">
    <source>
        <dbReference type="ARBA" id="ARBA00022553"/>
    </source>
</evidence>
<keyword evidence="18" id="KW-1185">Reference proteome</keyword>
<name>A0A8C4XF00_ERPCA</name>
<dbReference type="GO" id="GO:0005102">
    <property type="term" value="F:signaling receptor binding"/>
    <property type="evidence" value="ECO:0007669"/>
    <property type="project" value="TreeGrafter"/>
</dbReference>
<evidence type="ECO:0000256" key="2">
    <source>
        <dbReference type="ARBA" id="ARBA00009791"/>
    </source>
</evidence>
<dbReference type="GO" id="GO:0032816">
    <property type="term" value="P:positive regulation of natural killer cell activation"/>
    <property type="evidence" value="ECO:0007669"/>
    <property type="project" value="TreeGrafter"/>
</dbReference>
<evidence type="ECO:0000256" key="7">
    <source>
        <dbReference type="ARBA" id="ARBA00022723"/>
    </source>
</evidence>
<dbReference type="GO" id="GO:0002283">
    <property type="term" value="P:neutrophil activation involved in immune response"/>
    <property type="evidence" value="ECO:0007669"/>
    <property type="project" value="TreeGrafter"/>
</dbReference>
<keyword evidence="9" id="KW-0106">Calcium</keyword>
<dbReference type="Gene3D" id="1.10.287.770">
    <property type="entry name" value="YojJ-like"/>
    <property type="match status" value="1"/>
</dbReference>
<dbReference type="GO" id="GO:0030889">
    <property type="term" value="P:negative regulation of B cell proliferation"/>
    <property type="evidence" value="ECO:0007669"/>
    <property type="project" value="TreeGrafter"/>
</dbReference>